<feature type="domain" description="Methyltransferase small" evidence="3">
    <location>
        <begin position="36"/>
        <end position="123"/>
    </location>
</feature>
<dbReference type="PANTHER" id="PTHR47739">
    <property type="entry name" value="TRNA1(VAL) (ADENINE(37)-N6)-METHYLTRANSFERASE"/>
    <property type="match status" value="1"/>
</dbReference>
<dbReference type="CDD" id="cd02440">
    <property type="entry name" value="AdoMet_MTases"/>
    <property type="match status" value="1"/>
</dbReference>
<gene>
    <name evidence="4" type="primary">prmC_1</name>
    <name evidence="4" type="ORF">ASD8599_00821</name>
</gene>
<accession>A0A2R8BAJ2</accession>
<dbReference type="Pfam" id="PF05175">
    <property type="entry name" value="MTS"/>
    <property type="match status" value="1"/>
</dbReference>
<dbReference type="GO" id="GO:0003676">
    <property type="term" value="F:nucleic acid binding"/>
    <property type="evidence" value="ECO:0007669"/>
    <property type="project" value="InterPro"/>
</dbReference>
<dbReference type="InterPro" id="IPR002052">
    <property type="entry name" value="DNA_methylase_N6_adenine_CS"/>
</dbReference>
<dbReference type="EMBL" id="OMOR01000001">
    <property type="protein sequence ID" value="SPH20083.1"/>
    <property type="molecule type" value="Genomic_DNA"/>
</dbReference>
<evidence type="ECO:0000256" key="2">
    <source>
        <dbReference type="ARBA" id="ARBA00022691"/>
    </source>
</evidence>
<dbReference type="SUPFAM" id="SSF53335">
    <property type="entry name" value="S-adenosyl-L-methionine-dependent methyltransferases"/>
    <property type="match status" value="1"/>
</dbReference>
<organism evidence="4 5">
    <name type="scientific">Ascidiaceihabitans donghaensis</name>
    <dbReference type="NCBI Taxonomy" id="1510460"/>
    <lineage>
        <taxon>Bacteria</taxon>
        <taxon>Pseudomonadati</taxon>
        <taxon>Pseudomonadota</taxon>
        <taxon>Alphaproteobacteria</taxon>
        <taxon>Rhodobacterales</taxon>
        <taxon>Paracoccaceae</taxon>
        <taxon>Ascidiaceihabitans</taxon>
    </lineage>
</organism>
<dbReference type="InterPro" id="IPR029063">
    <property type="entry name" value="SAM-dependent_MTases_sf"/>
</dbReference>
<dbReference type="PROSITE" id="PS00092">
    <property type="entry name" value="N6_MTASE"/>
    <property type="match status" value="1"/>
</dbReference>
<reference evidence="4 5" key="1">
    <citation type="submission" date="2018-03" db="EMBL/GenBank/DDBJ databases">
        <authorList>
            <person name="Keele B.F."/>
        </authorList>
    </citation>
    <scope>NUCLEOTIDE SEQUENCE [LARGE SCALE GENOMIC DNA]</scope>
    <source>
        <strain evidence="4 5">CECT 8599</strain>
    </source>
</reference>
<dbReference type="GO" id="GO:0032259">
    <property type="term" value="P:methylation"/>
    <property type="evidence" value="ECO:0007669"/>
    <property type="project" value="UniProtKB-KW"/>
</dbReference>
<dbReference type="PANTHER" id="PTHR47739:SF1">
    <property type="entry name" value="TRNA1(VAL) (ADENINE(37)-N6)-METHYLTRANSFERASE"/>
    <property type="match status" value="1"/>
</dbReference>
<dbReference type="InterPro" id="IPR007848">
    <property type="entry name" value="Small_mtfrase_dom"/>
</dbReference>
<evidence type="ECO:0000256" key="1">
    <source>
        <dbReference type="ARBA" id="ARBA00022603"/>
    </source>
</evidence>
<dbReference type="Gene3D" id="3.40.50.150">
    <property type="entry name" value="Vaccinia Virus protein VP39"/>
    <property type="match status" value="1"/>
</dbReference>
<dbReference type="Proteomes" id="UP000244880">
    <property type="component" value="Unassembled WGS sequence"/>
</dbReference>
<protein>
    <submittedName>
        <fullName evidence="4">Release factor glutamine methyltransferase</fullName>
        <ecNumber evidence="4">2.1.1.297</ecNumber>
    </submittedName>
</protein>
<evidence type="ECO:0000313" key="5">
    <source>
        <dbReference type="Proteomes" id="UP000244880"/>
    </source>
</evidence>
<keyword evidence="4" id="KW-0808">Transferase</keyword>
<sequence>MKLTLENDLTYDAFLGGKLHLWQPRRGYRAGVDPVLLAASVEAKPGQTALDLGCGVGAAALCLKARLPDVDVFGVERQAFYADLAQRNGLNVLQADLAALPADVRQRQFDHVLANPPYFDRSASVAASDVGRETAMGEATPLQKWVEVAAKRLKPKGYVHFIHRAERLPDLLAALPSSMGSTQVLPIAPRTGRRAELVILRARKEGRAAFELFYPRILHCGEKHEKDGESYTAEIKAVLRDGAALKF</sequence>
<dbReference type="OrthoDB" id="5489421at2"/>
<dbReference type="RefSeq" id="WP_108827348.1">
    <property type="nucleotide sequence ID" value="NZ_OMOR01000001.1"/>
</dbReference>
<evidence type="ECO:0000259" key="3">
    <source>
        <dbReference type="Pfam" id="PF05175"/>
    </source>
</evidence>
<proteinExistence type="predicted"/>
<dbReference type="InterPro" id="IPR050210">
    <property type="entry name" value="tRNA_Adenine-N(6)_MTase"/>
</dbReference>
<dbReference type="AlphaFoldDB" id="A0A2R8BAJ2"/>
<dbReference type="EC" id="2.1.1.297" evidence="4"/>
<dbReference type="GO" id="GO:0102559">
    <property type="term" value="F:peptide chain release factor N(5)-glutamine methyltransferase activity"/>
    <property type="evidence" value="ECO:0007669"/>
    <property type="project" value="UniProtKB-EC"/>
</dbReference>
<keyword evidence="5" id="KW-1185">Reference proteome</keyword>
<evidence type="ECO:0000313" key="4">
    <source>
        <dbReference type="EMBL" id="SPH20083.1"/>
    </source>
</evidence>
<name>A0A2R8BAJ2_9RHOB</name>
<keyword evidence="1 4" id="KW-0489">Methyltransferase</keyword>
<keyword evidence="2" id="KW-0949">S-adenosyl-L-methionine</keyword>